<keyword evidence="1" id="KW-0067">ATP-binding</keyword>
<evidence type="ECO:0000313" key="4">
    <source>
        <dbReference type="Proteomes" id="UP000253215"/>
    </source>
</evidence>
<dbReference type="GO" id="GO:0005524">
    <property type="term" value="F:ATP binding"/>
    <property type="evidence" value="ECO:0007669"/>
    <property type="project" value="UniProtKB-UniRule"/>
</dbReference>
<dbReference type="PROSITE" id="PS00867">
    <property type="entry name" value="CPSASE_2"/>
    <property type="match status" value="1"/>
</dbReference>
<dbReference type="InterPro" id="IPR005479">
    <property type="entry name" value="CPAse_ATP-bd"/>
</dbReference>
<dbReference type="InterPro" id="IPR011761">
    <property type="entry name" value="ATP-grasp"/>
</dbReference>
<accession>A0A368UDC5</accession>
<comment type="caution">
    <text evidence="3">The sequence shown here is derived from an EMBL/GenBank/DDBJ whole genome shotgun (WGS) entry which is preliminary data.</text>
</comment>
<dbReference type="EMBL" id="NETH01000032">
    <property type="protein sequence ID" value="RCW16689.1"/>
    <property type="molecule type" value="Genomic_DNA"/>
</dbReference>
<dbReference type="Gene3D" id="3.30.470.20">
    <property type="entry name" value="ATP-grasp fold, B domain"/>
    <property type="match status" value="1"/>
</dbReference>
<keyword evidence="1" id="KW-0547">Nucleotide-binding</keyword>
<dbReference type="Proteomes" id="UP000253215">
    <property type="component" value="Unassembled WGS sequence"/>
</dbReference>
<dbReference type="SUPFAM" id="SSF56059">
    <property type="entry name" value="Glutathione synthetase ATP-binding domain-like"/>
    <property type="match status" value="1"/>
</dbReference>
<gene>
    <name evidence="3" type="ORF">CAC02_07070</name>
</gene>
<evidence type="ECO:0000256" key="1">
    <source>
        <dbReference type="PROSITE-ProRule" id="PRU00409"/>
    </source>
</evidence>
<dbReference type="InterPro" id="IPR003806">
    <property type="entry name" value="ATP-grasp_PylC-type"/>
</dbReference>
<proteinExistence type="predicted"/>
<dbReference type="AlphaFoldDB" id="A0A368UDC5"/>
<evidence type="ECO:0000259" key="2">
    <source>
        <dbReference type="PROSITE" id="PS50975"/>
    </source>
</evidence>
<organism evidence="3 4">
    <name type="scientific">Streptococcus gallolyticus</name>
    <dbReference type="NCBI Taxonomy" id="315405"/>
    <lineage>
        <taxon>Bacteria</taxon>
        <taxon>Bacillati</taxon>
        <taxon>Bacillota</taxon>
        <taxon>Bacilli</taxon>
        <taxon>Lactobacillales</taxon>
        <taxon>Streptococcaceae</taxon>
        <taxon>Streptococcus</taxon>
    </lineage>
</organism>
<reference evidence="3 4" key="1">
    <citation type="journal article" date="2018" name="Sci. Rep.">
        <title>Network-guided genomic and metagenomic analysis of the faecal microbiota of the critically endangered kakapo.</title>
        <authorList>
            <person name="Waite D.W."/>
            <person name="Dsouza M."/>
            <person name="Sekiguchi Y."/>
            <person name="Hugenholtz P."/>
            <person name="Taylor M.W."/>
        </authorList>
    </citation>
    <scope>NUCLEOTIDE SEQUENCE [LARGE SCALE GENOMIC DNA]</scope>
    <source>
        <strain evidence="3 4">BI02</strain>
    </source>
</reference>
<feature type="domain" description="ATP-grasp" evidence="2">
    <location>
        <begin position="132"/>
        <end position="333"/>
    </location>
</feature>
<protein>
    <recommendedName>
        <fullName evidence="2">ATP-grasp domain-containing protein</fullName>
    </recommendedName>
</protein>
<evidence type="ECO:0000313" key="3">
    <source>
        <dbReference type="EMBL" id="RCW16689.1"/>
    </source>
</evidence>
<sequence length="348" mass="40162">MIIKGVFMKKVAFIRSVDIHQAEPSLSLLLENIKTMKKVNDLKLKLFFSDGIIHDEKIFPGEVCRFSSDASVDKLVLEIVKWSPDYVISISIPDNNSFRDSVLKEKLKKYGIPMLIHPIDSMFILCNKWNTSLWLKSQGFYVPKSIQVSYEKIANNIGVDYSEYLNAIYCSLSQMHGPFVVKPLWDSMSCGVQIFDDCSQVVEYIKKYCKQDLIIEQHVDGELFSIEVLADENNILVQPLIKKVLLDKKDLMPFNHLRYGNYRLEDNLYFNLKSNLLRIVKKLRLNGNVEFEMIRKDNKFHIIEINPRVSGVTNLSTAISGINTYSWLLLAALNNNSLIRMFNNFLIS</sequence>
<dbReference type="PROSITE" id="PS50975">
    <property type="entry name" value="ATP_GRASP"/>
    <property type="match status" value="1"/>
</dbReference>
<dbReference type="GO" id="GO:0046872">
    <property type="term" value="F:metal ion binding"/>
    <property type="evidence" value="ECO:0007669"/>
    <property type="project" value="InterPro"/>
</dbReference>
<dbReference type="Pfam" id="PF02655">
    <property type="entry name" value="ATP-grasp_3"/>
    <property type="match status" value="1"/>
</dbReference>
<name>A0A368UDC5_9STRE</name>